<evidence type="ECO:0000313" key="6">
    <source>
        <dbReference type="Proteomes" id="UP000199337"/>
    </source>
</evidence>
<dbReference type="PROSITE" id="PS50110">
    <property type="entry name" value="RESPONSE_REGULATORY"/>
    <property type="match status" value="1"/>
</dbReference>
<dbReference type="AlphaFoldDB" id="A0A1I2V5A7"/>
<proteinExistence type="predicted"/>
<evidence type="ECO:0000313" key="5">
    <source>
        <dbReference type="EMBL" id="SFG82486.1"/>
    </source>
</evidence>
<dbReference type="Gene3D" id="3.40.50.2300">
    <property type="match status" value="1"/>
</dbReference>
<evidence type="ECO:0000256" key="3">
    <source>
        <dbReference type="PROSITE-ProRule" id="PRU00169"/>
    </source>
</evidence>
<keyword evidence="6" id="KW-1185">Reference proteome</keyword>
<protein>
    <recommendedName>
        <fullName evidence="1">Stage 0 sporulation protein A homolog</fullName>
    </recommendedName>
</protein>
<comment type="function">
    <text evidence="2">May play the central regulatory role in sporulation. It may be an element of the effector pathway responsible for the activation of sporulation genes in response to nutritional stress. Spo0A may act in concert with spo0H (a sigma factor) to control the expression of some genes that are critical to the sporulation process.</text>
</comment>
<dbReference type="RefSeq" id="WP_092472021.1">
    <property type="nucleotide sequence ID" value="NZ_FOOX01000010.1"/>
</dbReference>
<evidence type="ECO:0000259" key="4">
    <source>
        <dbReference type="PROSITE" id="PS50110"/>
    </source>
</evidence>
<comment type="caution">
    <text evidence="3">Lacks conserved residue(s) required for the propagation of feature annotation.</text>
</comment>
<dbReference type="SUPFAM" id="SSF52172">
    <property type="entry name" value="CheY-like"/>
    <property type="match status" value="1"/>
</dbReference>
<sequence length="115" mass="13041">MKVYLLEAEGETLDKMLLWLSENALVKVVAVFAKPDDLLKRIARENPDLVFIRLGNDEIPGLKTGGIVMALDQNIRVVFVSDERDYALNAYEIGAYGYLLCPVTKDKFDKLVRHK</sequence>
<evidence type="ECO:0000256" key="1">
    <source>
        <dbReference type="ARBA" id="ARBA00018672"/>
    </source>
</evidence>
<dbReference type="Pfam" id="PF00072">
    <property type="entry name" value="Response_reg"/>
    <property type="match status" value="1"/>
</dbReference>
<dbReference type="InterPro" id="IPR001789">
    <property type="entry name" value="Sig_transdc_resp-reg_receiver"/>
</dbReference>
<reference evidence="6" key="1">
    <citation type="submission" date="2016-10" db="EMBL/GenBank/DDBJ databases">
        <authorList>
            <person name="Varghese N."/>
            <person name="Submissions S."/>
        </authorList>
    </citation>
    <scope>NUCLEOTIDE SEQUENCE [LARGE SCALE GENOMIC DNA]</scope>
    <source>
        <strain evidence="6">DSM 17038</strain>
    </source>
</reference>
<accession>A0A1I2V5A7</accession>
<dbReference type="GO" id="GO:0000160">
    <property type="term" value="P:phosphorelay signal transduction system"/>
    <property type="evidence" value="ECO:0007669"/>
    <property type="project" value="InterPro"/>
</dbReference>
<dbReference type="OrthoDB" id="1848513at2"/>
<name>A0A1I2V5A7_9FIRM</name>
<evidence type="ECO:0000256" key="2">
    <source>
        <dbReference type="ARBA" id="ARBA00024867"/>
    </source>
</evidence>
<feature type="domain" description="Response regulatory" evidence="4">
    <location>
        <begin position="2"/>
        <end position="115"/>
    </location>
</feature>
<dbReference type="EMBL" id="FOOX01000010">
    <property type="protein sequence ID" value="SFG82486.1"/>
    <property type="molecule type" value="Genomic_DNA"/>
</dbReference>
<dbReference type="STRING" id="341036.SAMN05660649_02817"/>
<dbReference type="Proteomes" id="UP000199337">
    <property type="component" value="Unassembled WGS sequence"/>
</dbReference>
<organism evidence="5 6">
    <name type="scientific">Desulfotruncus arcticus DSM 17038</name>
    <dbReference type="NCBI Taxonomy" id="1121424"/>
    <lineage>
        <taxon>Bacteria</taxon>
        <taxon>Bacillati</taxon>
        <taxon>Bacillota</taxon>
        <taxon>Clostridia</taxon>
        <taxon>Eubacteriales</taxon>
        <taxon>Desulfallaceae</taxon>
        <taxon>Desulfotruncus</taxon>
    </lineage>
</organism>
<dbReference type="InterPro" id="IPR011006">
    <property type="entry name" value="CheY-like_superfamily"/>
</dbReference>
<gene>
    <name evidence="5" type="ORF">SAMN05660649_02817</name>
</gene>